<evidence type="ECO:0000256" key="6">
    <source>
        <dbReference type="SAM" id="Phobius"/>
    </source>
</evidence>
<feature type="domain" description="Major facilitator superfamily (MFS) profile" evidence="7">
    <location>
        <begin position="351"/>
        <end position="598"/>
    </location>
</feature>
<dbReference type="PANTHER" id="PTHR16172">
    <property type="entry name" value="MAJOR FACILITATOR SUPERFAMILY DOMAIN-CONTAINING PROTEIN 6-LIKE"/>
    <property type="match status" value="1"/>
</dbReference>
<dbReference type="SUPFAM" id="SSF103473">
    <property type="entry name" value="MFS general substrate transporter"/>
    <property type="match status" value="1"/>
</dbReference>
<keyword evidence="4 6" id="KW-1133">Transmembrane helix</keyword>
<feature type="transmembrane region" description="Helical" evidence="6">
    <location>
        <begin position="304"/>
        <end position="325"/>
    </location>
</feature>
<dbReference type="GO" id="GO:0022857">
    <property type="term" value="F:transmembrane transporter activity"/>
    <property type="evidence" value="ECO:0007669"/>
    <property type="project" value="InterPro"/>
</dbReference>
<evidence type="ECO:0000256" key="5">
    <source>
        <dbReference type="ARBA" id="ARBA00023136"/>
    </source>
</evidence>
<feature type="transmembrane region" description="Helical" evidence="6">
    <location>
        <begin position="44"/>
        <end position="63"/>
    </location>
</feature>
<evidence type="ECO:0000256" key="3">
    <source>
        <dbReference type="ARBA" id="ARBA00022692"/>
    </source>
</evidence>
<dbReference type="Gene3D" id="1.20.1250.20">
    <property type="entry name" value="MFS general substrate transporter like domains"/>
    <property type="match status" value="2"/>
</dbReference>
<feature type="transmembrane region" description="Helical" evidence="6">
    <location>
        <begin position="346"/>
        <end position="377"/>
    </location>
</feature>
<dbReference type="CDD" id="cd17335">
    <property type="entry name" value="MFS_MFSD6"/>
    <property type="match status" value="1"/>
</dbReference>
<feature type="transmembrane region" description="Helical" evidence="6">
    <location>
        <begin position="237"/>
        <end position="266"/>
    </location>
</feature>
<feature type="transmembrane region" description="Helical" evidence="6">
    <location>
        <begin position="397"/>
        <end position="418"/>
    </location>
</feature>
<evidence type="ECO:0000313" key="8">
    <source>
        <dbReference type="EMBL" id="KAK2713454.1"/>
    </source>
</evidence>
<keyword evidence="3 6" id="KW-0812">Transmembrane</keyword>
<feature type="transmembrane region" description="Helical" evidence="6">
    <location>
        <begin position="278"/>
        <end position="298"/>
    </location>
</feature>
<comment type="caution">
    <text evidence="8">The sequence shown here is derived from an EMBL/GenBank/DDBJ whole genome shotgun (WGS) entry which is preliminary data.</text>
</comment>
<dbReference type="GO" id="GO:0016020">
    <property type="term" value="C:membrane"/>
    <property type="evidence" value="ECO:0007669"/>
    <property type="project" value="UniProtKB-SubCell"/>
</dbReference>
<dbReference type="InterPro" id="IPR036259">
    <property type="entry name" value="MFS_trans_sf"/>
</dbReference>
<feature type="transmembrane region" description="Helical" evidence="6">
    <location>
        <begin position="75"/>
        <end position="94"/>
    </location>
</feature>
<protein>
    <recommendedName>
        <fullName evidence="7">Major facilitator superfamily (MFS) profile domain-containing protein</fullName>
    </recommendedName>
</protein>
<evidence type="ECO:0000313" key="9">
    <source>
        <dbReference type="Proteomes" id="UP001187531"/>
    </source>
</evidence>
<reference evidence="8" key="1">
    <citation type="submission" date="2023-07" db="EMBL/GenBank/DDBJ databases">
        <title>Chromosome-level genome assembly of Artemia franciscana.</title>
        <authorList>
            <person name="Jo E."/>
        </authorList>
    </citation>
    <scope>NUCLEOTIDE SEQUENCE</scope>
    <source>
        <tissue evidence="8">Whole body</tissue>
    </source>
</reference>
<dbReference type="PROSITE" id="PS50850">
    <property type="entry name" value="MFS"/>
    <property type="match status" value="1"/>
</dbReference>
<evidence type="ECO:0000256" key="1">
    <source>
        <dbReference type="ARBA" id="ARBA00004141"/>
    </source>
</evidence>
<dbReference type="AlphaFoldDB" id="A0AA88HTF9"/>
<evidence type="ECO:0000256" key="2">
    <source>
        <dbReference type="ARBA" id="ARBA00005241"/>
    </source>
</evidence>
<feature type="transmembrane region" description="Helical" evidence="6">
    <location>
        <begin position="516"/>
        <end position="539"/>
    </location>
</feature>
<proteinExistence type="inferred from homology"/>
<name>A0AA88HTF9_ARTSF</name>
<dbReference type="InterPro" id="IPR051717">
    <property type="entry name" value="MFS_MFSD6"/>
</dbReference>
<keyword evidence="9" id="KW-1185">Reference proteome</keyword>
<dbReference type="InterPro" id="IPR024989">
    <property type="entry name" value="MFS_assoc_dom"/>
</dbReference>
<evidence type="ECO:0000259" key="7">
    <source>
        <dbReference type="PROSITE" id="PS50850"/>
    </source>
</evidence>
<feature type="transmembrane region" description="Helical" evidence="6">
    <location>
        <begin position="18"/>
        <end position="38"/>
    </location>
</feature>
<evidence type="ECO:0000256" key="4">
    <source>
        <dbReference type="ARBA" id="ARBA00022989"/>
    </source>
</evidence>
<dbReference type="EMBL" id="JAVRJZ010000014">
    <property type="protein sequence ID" value="KAK2713454.1"/>
    <property type="molecule type" value="Genomic_DNA"/>
</dbReference>
<dbReference type="Pfam" id="PF12832">
    <property type="entry name" value="MFS_1_like"/>
    <property type="match status" value="1"/>
</dbReference>
<feature type="transmembrane region" description="Helical" evidence="6">
    <location>
        <begin position="430"/>
        <end position="450"/>
    </location>
</feature>
<gene>
    <name evidence="8" type="ORF">QYM36_009354</name>
</gene>
<keyword evidence="5 6" id="KW-0472">Membrane</keyword>
<dbReference type="Proteomes" id="UP001187531">
    <property type="component" value="Unassembled WGS sequence"/>
</dbReference>
<organism evidence="8 9">
    <name type="scientific">Artemia franciscana</name>
    <name type="common">Brine shrimp</name>
    <name type="synonym">Artemia sanfranciscana</name>
    <dbReference type="NCBI Taxonomy" id="6661"/>
    <lineage>
        <taxon>Eukaryota</taxon>
        <taxon>Metazoa</taxon>
        <taxon>Ecdysozoa</taxon>
        <taxon>Arthropoda</taxon>
        <taxon>Crustacea</taxon>
        <taxon>Branchiopoda</taxon>
        <taxon>Anostraca</taxon>
        <taxon>Artemiidae</taxon>
        <taxon>Artemia</taxon>
    </lineage>
</organism>
<comment type="subcellular location">
    <subcellularLocation>
        <location evidence="1">Membrane</location>
        <topology evidence="1">Multi-pass membrane protein</topology>
    </subcellularLocation>
</comment>
<comment type="similarity">
    <text evidence="2">Belongs to the major facilitator superfamily. MFSD6 family.</text>
</comment>
<feature type="transmembrane region" description="Helical" evidence="6">
    <location>
        <begin position="456"/>
        <end position="476"/>
    </location>
</feature>
<feature type="transmembrane region" description="Helical" evidence="6">
    <location>
        <begin position="488"/>
        <end position="510"/>
    </location>
</feature>
<dbReference type="PANTHER" id="PTHR16172:SF30">
    <property type="entry name" value="SUGAR BABY, ISOFORM C"/>
    <property type="match status" value="1"/>
</dbReference>
<sequence length="598" mass="65259">MGKPKINSKLLPVKAHYFLYNAGTAAWMPFIPVFARQIGISEVGVGAMYAAFPFGGLILRPICGAIADKFQIHRFIFLFSILVMTLGFAGPGFIPPLPHEQKGHFHCTPLDSYLTVKAGDDCLLHQLQETPDSMKCDLLCHPLNEVQPEDCTAWGLVHEECSEIISMAGYFNLSKADKLNDTLYFKIDELHVGHNLTEPRCANRTEFHCDISCNNTYLMTHVRTPVPVESPYGTDQFIALFSLTFIAWSFFSVSVSMSDSLTFAVLGADSSKYGAQRLWGAVGWGVLITLTGFIIEVASSGLTYTNYTPCFIILIVLMGLDLVVASRIKAVIPPATNAAFSEAFSLLANPSIIVFFLSIMLVGMCTGFLWQFLFWYIEDLMKVQGCGSISSIKLLQGLVGGFQCLLGELPFFFLSGWIVKKLGHVHCMSLVLLAMALRLVLYSVISNPWYFLPVELLQGLTLGLFWSTMASYAYVVAPPGVAATMQGVVGAVFEGVGTALGSFLGGILYNKYGGQMTYFIFGISALIGSILHCVSNLLISRMCPMKPRTGLADMEIVDDLSSEGKSVVSGLISSVDAPAYQTFCESPRNVSVCSVYAS</sequence>
<dbReference type="InterPro" id="IPR020846">
    <property type="entry name" value="MFS_dom"/>
</dbReference>
<accession>A0AA88HTF9</accession>